<evidence type="ECO:0000256" key="3">
    <source>
        <dbReference type="PIRSR" id="PIRSR016184-1"/>
    </source>
</evidence>
<evidence type="ECO:0000313" key="4">
    <source>
        <dbReference type="EMBL" id="EKO36137.1"/>
    </source>
</evidence>
<organism evidence="4 5">
    <name type="scientific">SAR86 cluster bacterium SAR86E</name>
    <dbReference type="NCBI Taxonomy" id="1208365"/>
    <lineage>
        <taxon>Bacteria</taxon>
        <taxon>Pseudomonadati</taxon>
        <taxon>Pseudomonadota</taxon>
        <taxon>Gammaproteobacteria</taxon>
        <taxon>SAR86 cluster</taxon>
    </lineage>
</organism>
<dbReference type="AlphaFoldDB" id="K6FBV0"/>
<keyword evidence="5" id="KW-1185">Reference proteome</keyword>
<dbReference type="GO" id="GO:0005737">
    <property type="term" value="C:cytoplasm"/>
    <property type="evidence" value="ECO:0007669"/>
    <property type="project" value="TreeGrafter"/>
</dbReference>
<proteinExistence type="inferred from homology"/>
<name>K6FBV0_9GAMM</name>
<keyword evidence="2" id="KW-0413">Isomerase</keyword>
<feature type="active site" evidence="3">
    <location>
        <position position="46"/>
    </location>
</feature>
<evidence type="ECO:0000256" key="1">
    <source>
        <dbReference type="ARBA" id="ARBA00008270"/>
    </source>
</evidence>
<accession>K6FBV0</accession>
<dbReference type="SUPFAM" id="SSF54506">
    <property type="entry name" value="Diaminopimelate epimerase-like"/>
    <property type="match status" value="1"/>
</dbReference>
<dbReference type="PIRSF" id="PIRSF016184">
    <property type="entry name" value="PhzC_PhzF"/>
    <property type="match status" value="1"/>
</dbReference>
<dbReference type="Gene3D" id="3.10.310.10">
    <property type="entry name" value="Diaminopimelate Epimerase, Chain A, domain 1"/>
    <property type="match status" value="2"/>
</dbReference>
<dbReference type="PANTHER" id="PTHR13774:SF17">
    <property type="entry name" value="PHENAZINE BIOSYNTHESIS-LIKE DOMAIN-CONTAINING PROTEIN"/>
    <property type="match status" value="1"/>
</dbReference>
<dbReference type="GO" id="GO:0016853">
    <property type="term" value="F:isomerase activity"/>
    <property type="evidence" value="ECO:0007669"/>
    <property type="project" value="UniProtKB-KW"/>
</dbReference>
<dbReference type="PANTHER" id="PTHR13774">
    <property type="entry name" value="PHENAZINE BIOSYNTHESIS PROTEIN"/>
    <property type="match status" value="1"/>
</dbReference>
<evidence type="ECO:0000256" key="2">
    <source>
        <dbReference type="ARBA" id="ARBA00023235"/>
    </source>
</evidence>
<protein>
    <submittedName>
        <fullName evidence="4">Phenazine biosynthesis-like protein</fullName>
    </submittedName>
</protein>
<dbReference type="PATRIC" id="fig|1208365.4.peg.1388"/>
<sequence length="262" mass="29044">MKLKMYQVDAFADKLFSGNPAAVVILESPLEDNVMQSIASENNLSETAFVSIKESPISIRWFTPSIEVDLCGHATLASARILFDYYPSLAGEEINFDSRSGTLKVTKCVDGLCLNFPVDQPVLTALDPLFIRILDIEPLKLLRGKDDFLAVFENQKQIEDMQPCLALLKKINARGLVISAPGNEVDFVSRCFYPEAGIEEDPVTGSAHTMLTPYWANEFDKDQLQAHQLSKRGGKLNCKLANDRVYISGDSVIYFEGAISII</sequence>
<gene>
    <name evidence="4" type="ORF">B273_0800</name>
</gene>
<dbReference type="InterPro" id="IPR003719">
    <property type="entry name" value="Phenazine_PhzF-like"/>
</dbReference>
<dbReference type="Pfam" id="PF02567">
    <property type="entry name" value="PhzC-PhzF"/>
    <property type="match status" value="1"/>
</dbReference>
<dbReference type="Proteomes" id="UP000010310">
    <property type="component" value="Unassembled WGS sequence"/>
</dbReference>
<evidence type="ECO:0000313" key="5">
    <source>
        <dbReference type="Proteomes" id="UP000010310"/>
    </source>
</evidence>
<dbReference type="STRING" id="1208365.B273_0800"/>
<reference evidence="4 5" key="1">
    <citation type="submission" date="2012-09" db="EMBL/GenBank/DDBJ databases">
        <authorList>
            <person name="Dupont C.L."/>
            <person name="Rusch D.B."/>
            <person name="Lombardo M.-J."/>
            <person name="Novotny M."/>
            <person name="Yee-Greenbaum J."/>
            <person name="Laskin R."/>
        </authorList>
    </citation>
    <scope>NUCLEOTIDE SEQUENCE [LARGE SCALE GENOMIC DNA]</scope>
    <source>
        <strain evidence="4">SAR86E</strain>
    </source>
</reference>
<dbReference type="NCBIfam" id="TIGR00654">
    <property type="entry name" value="PhzF_family"/>
    <property type="match status" value="1"/>
</dbReference>
<dbReference type="EMBL" id="AMWX01000012">
    <property type="protein sequence ID" value="EKO36137.1"/>
    <property type="molecule type" value="Genomic_DNA"/>
</dbReference>
<comment type="caution">
    <text evidence="4">The sequence shown here is derived from an EMBL/GenBank/DDBJ whole genome shotgun (WGS) entry which is preliminary data.</text>
</comment>
<comment type="similarity">
    <text evidence="1">Belongs to the PhzF family.</text>
</comment>